<reference evidence="1 2" key="1">
    <citation type="submission" date="2022-05" db="EMBL/GenBank/DDBJ databases">
        <title>Diverse viruses of marine archaea discovered using metagenomics.</title>
        <authorList>
            <person name="Zhou Y."/>
        </authorList>
    </citation>
    <scope>NUCLEOTIDE SEQUENCE [LARGE SCALE GENOMIC DNA]</scope>
    <source>
        <strain evidence="1">YSH_150918</strain>
    </source>
</reference>
<evidence type="ECO:0000313" key="1">
    <source>
        <dbReference type="EMBL" id="UVF62601.1"/>
    </source>
</evidence>
<dbReference type="EMBL" id="ON649702">
    <property type="protein sequence ID" value="UVF62601.1"/>
    <property type="molecule type" value="Genomic_DNA"/>
</dbReference>
<name>A0A976UBU0_9CAUD</name>
<evidence type="ECO:0000313" key="2">
    <source>
        <dbReference type="Proteomes" id="UP001157002"/>
    </source>
</evidence>
<proteinExistence type="predicted"/>
<dbReference type="Proteomes" id="UP001157002">
    <property type="component" value="Segment"/>
</dbReference>
<keyword evidence="2" id="KW-1185">Reference proteome</keyword>
<dbReference type="KEGG" id="vg:80545153"/>
<organism evidence="1 2">
    <name type="scientific">Poseidoniales virus YSH_150918</name>
    <dbReference type="NCBI Taxonomy" id="3071324"/>
    <lineage>
        <taxon>Viruses</taxon>
        <taxon>Duplodnaviria</taxon>
        <taxon>Heunggongvirae</taxon>
        <taxon>Uroviricota</taxon>
        <taxon>Caudoviricetes</taxon>
        <taxon>Magrovirales</taxon>
        <taxon>Aoguangviridae</taxon>
        <taxon>Aobingvirus</taxon>
        <taxon>Aobingvirus yangshanense</taxon>
    </lineage>
</organism>
<dbReference type="RefSeq" id="YP_010806192.1">
    <property type="nucleotide sequence ID" value="NC_077214.1"/>
</dbReference>
<sequence>MSWKGLLKQNQTFEFFNDNLDLDDQDEKYDEYTNCAVKWELEIRFGGSNQGSKEYFEVLYNIKELSVITGSGEEEKIDNGKIDIDTSSIDFSQPISAGTVELYNGIFKVIFY</sequence>
<dbReference type="GeneID" id="80545153"/>
<accession>A0A976UBU0</accession>
<protein>
    <submittedName>
        <fullName evidence="1">Uncharacterized protein</fullName>
    </submittedName>
</protein>